<dbReference type="OrthoDB" id="2141316at2759"/>
<dbReference type="InterPro" id="IPR036514">
    <property type="entry name" value="SGNH_hydro_sf"/>
</dbReference>
<dbReference type="PANTHER" id="PTHR43695:SF1">
    <property type="entry name" value="RHAMNOGALACTURONAN ACETYLESTERASE"/>
    <property type="match status" value="1"/>
</dbReference>
<organism evidence="4 5">
    <name type="scientific">Phialocephala subalpina</name>
    <dbReference type="NCBI Taxonomy" id="576137"/>
    <lineage>
        <taxon>Eukaryota</taxon>
        <taxon>Fungi</taxon>
        <taxon>Dikarya</taxon>
        <taxon>Ascomycota</taxon>
        <taxon>Pezizomycotina</taxon>
        <taxon>Leotiomycetes</taxon>
        <taxon>Helotiales</taxon>
        <taxon>Mollisiaceae</taxon>
        <taxon>Phialocephala</taxon>
        <taxon>Phialocephala fortinii species complex</taxon>
    </lineage>
</organism>
<reference evidence="4 5" key="1">
    <citation type="submission" date="2016-03" db="EMBL/GenBank/DDBJ databases">
        <authorList>
            <person name="Ploux O."/>
        </authorList>
    </citation>
    <scope>NUCLEOTIDE SEQUENCE [LARGE SCALE GENOMIC DNA]</scope>
    <source>
        <strain evidence="4 5">UAMH 11012</strain>
    </source>
</reference>
<keyword evidence="3" id="KW-0732">Signal</keyword>
<evidence type="ECO:0000313" key="5">
    <source>
        <dbReference type="Proteomes" id="UP000184330"/>
    </source>
</evidence>
<keyword evidence="2" id="KW-0378">Hydrolase</keyword>
<feature type="chain" id="PRO_5012611711" evidence="3">
    <location>
        <begin position="19"/>
        <end position="222"/>
    </location>
</feature>
<keyword evidence="5" id="KW-1185">Reference proteome</keyword>
<dbReference type="EMBL" id="FJOG01000007">
    <property type="protein sequence ID" value="CZR55947.1"/>
    <property type="molecule type" value="Genomic_DNA"/>
</dbReference>
<accession>A0A1L7WT53</accession>
<evidence type="ECO:0000256" key="3">
    <source>
        <dbReference type="SAM" id="SignalP"/>
    </source>
</evidence>
<dbReference type="AlphaFoldDB" id="A0A1L7WT53"/>
<feature type="signal peptide" evidence="3">
    <location>
        <begin position="1"/>
        <end position="18"/>
    </location>
</feature>
<dbReference type="Pfam" id="PF00657">
    <property type="entry name" value="Lipase_GDSL"/>
    <property type="match status" value="1"/>
</dbReference>
<proteinExistence type="inferred from homology"/>
<dbReference type="Proteomes" id="UP000184330">
    <property type="component" value="Unassembled WGS sequence"/>
</dbReference>
<dbReference type="PANTHER" id="PTHR43695">
    <property type="entry name" value="PUTATIVE (AFU_ORTHOLOGUE AFUA_2G17250)-RELATED"/>
    <property type="match status" value="1"/>
</dbReference>
<comment type="similarity">
    <text evidence="1">Belongs to the 'GDSL' lipolytic enzyme family.</text>
</comment>
<sequence length="222" mass="23662">MKSISGMNLATMLAVSWGQYLGYSLSIPVTNNAIGGRSARSFTVENRFSSMAKSILPGDIIIIEFGHNDGDSPRTNDNGRSDCSVGNNTIIKTFEANLSSTASLFTSPGASVIISSQTPDNPWESSTFTYSPSRFVTGAKLAVQETGSKDVMFVDHGAYVADAFQKLGKEKVDGVYPKHHVHTNAEEADVVSKAFVKAVLCGEGPLRGWVRNETSGVVGSCL</sequence>
<dbReference type="InterPro" id="IPR001087">
    <property type="entry name" value="GDSL"/>
</dbReference>
<dbReference type="Gene3D" id="3.40.50.1110">
    <property type="entry name" value="SGNH hydrolase"/>
    <property type="match status" value="1"/>
</dbReference>
<evidence type="ECO:0000256" key="2">
    <source>
        <dbReference type="ARBA" id="ARBA00022801"/>
    </source>
</evidence>
<evidence type="ECO:0000313" key="4">
    <source>
        <dbReference type="EMBL" id="CZR55947.1"/>
    </source>
</evidence>
<protein>
    <submittedName>
        <fullName evidence="4">Related to rhamnogalacturonan acetylesterase</fullName>
    </submittedName>
</protein>
<name>A0A1L7WT53_9HELO</name>
<dbReference type="SUPFAM" id="SSF52266">
    <property type="entry name" value="SGNH hydrolase"/>
    <property type="match status" value="1"/>
</dbReference>
<gene>
    <name evidence="4" type="ORF">PAC_05835</name>
</gene>
<dbReference type="GO" id="GO:0016788">
    <property type="term" value="F:hydrolase activity, acting on ester bonds"/>
    <property type="evidence" value="ECO:0007669"/>
    <property type="project" value="InterPro"/>
</dbReference>
<dbReference type="InterPro" id="IPR037459">
    <property type="entry name" value="RhgT-like"/>
</dbReference>
<evidence type="ECO:0000256" key="1">
    <source>
        <dbReference type="ARBA" id="ARBA00008668"/>
    </source>
</evidence>